<organism evidence="5 6">
    <name type="scientific">Chitinophaga barathri</name>
    <dbReference type="NCBI Taxonomy" id="1647451"/>
    <lineage>
        <taxon>Bacteria</taxon>
        <taxon>Pseudomonadati</taxon>
        <taxon>Bacteroidota</taxon>
        <taxon>Chitinophagia</taxon>
        <taxon>Chitinophagales</taxon>
        <taxon>Chitinophagaceae</taxon>
        <taxon>Chitinophaga</taxon>
    </lineage>
</organism>
<keyword evidence="6" id="KW-1185">Reference proteome</keyword>
<dbReference type="Gene3D" id="2.10.109.10">
    <property type="entry name" value="Umud Fragment, subunit A"/>
    <property type="match status" value="1"/>
</dbReference>
<keyword evidence="2" id="KW-0238">DNA-binding</keyword>
<dbReference type="InterPro" id="IPR036286">
    <property type="entry name" value="LexA/Signal_pep-like_sf"/>
</dbReference>
<dbReference type="RefSeq" id="WP_120517439.1">
    <property type="nucleotide sequence ID" value="NZ_QXZY01000009.1"/>
</dbReference>
<gene>
    <name evidence="5" type="ORF">EG028_15515</name>
</gene>
<dbReference type="PANTHER" id="PTHR40661">
    <property type="match status" value="1"/>
</dbReference>
<dbReference type="Gene3D" id="1.10.260.40">
    <property type="entry name" value="lambda repressor-like DNA-binding domains"/>
    <property type="match status" value="1"/>
</dbReference>
<dbReference type="SMART" id="SM00530">
    <property type="entry name" value="HTH_XRE"/>
    <property type="match status" value="1"/>
</dbReference>
<dbReference type="EMBL" id="RMBX01000008">
    <property type="protein sequence ID" value="RPD40064.1"/>
    <property type="molecule type" value="Genomic_DNA"/>
</dbReference>
<dbReference type="CDD" id="cd00093">
    <property type="entry name" value="HTH_XRE"/>
    <property type="match status" value="1"/>
</dbReference>
<evidence type="ECO:0000313" key="6">
    <source>
        <dbReference type="Proteomes" id="UP000279089"/>
    </source>
</evidence>
<evidence type="ECO:0000313" key="5">
    <source>
        <dbReference type="EMBL" id="RPD40064.1"/>
    </source>
</evidence>
<accession>A0A3N4M8T1</accession>
<dbReference type="PANTHER" id="PTHR40661:SF3">
    <property type="entry name" value="FELS-1 PROPHAGE TRANSCRIPTIONAL REGULATOR"/>
    <property type="match status" value="1"/>
</dbReference>
<dbReference type="SUPFAM" id="SSF51306">
    <property type="entry name" value="LexA/Signal peptidase"/>
    <property type="match status" value="1"/>
</dbReference>
<dbReference type="CDD" id="cd06529">
    <property type="entry name" value="S24_LexA-like"/>
    <property type="match status" value="1"/>
</dbReference>
<keyword evidence="1" id="KW-0805">Transcription regulation</keyword>
<dbReference type="InterPro" id="IPR039418">
    <property type="entry name" value="LexA-like"/>
</dbReference>
<evidence type="ECO:0000259" key="4">
    <source>
        <dbReference type="PROSITE" id="PS50943"/>
    </source>
</evidence>
<evidence type="ECO:0000256" key="1">
    <source>
        <dbReference type="ARBA" id="ARBA00023015"/>
    </source>
</evidence>
<dbReference type="OrthoDB" id="3831186at2"/>
<dbReference type="InterPro" id="IPR010982">
    <property type="entry name" value="Lambda_DNA-bd_dom_sf"/>
</dbReference>
<dbReference type="SUPFAM" id="SSF47413">
    <property type="entry name" value="lambda repressor-like DNA-binding domains"/>
    <property type="match status" value="1"/>
</dbReference>
<dbReference type="Pfam" id="PF00717">
    <property type="entry name" value="Peptidase_S24"/>
    <property type="match status" value="1"/>
</dbReference>
<comment type="caution">
    <text evidence="5">The sequence shown here is derived from an EMBL/GenBank/DDBJ whole genome shotgun (WGS) entry which is preliminary data.</text>
</comment>
<dbReference type="InterPro" id="IPR001387">
    <property type="entry name" value="Cro/C1-type_HTH"/>
</dbReference>
<keyword evidence="3" id="KW-0804">Transcription</keyword>
<protein>
    <submittedName>
        <fullName evidence="5">Helix-turn-helix domain-containing protein</fullName>
    </submittedName>
</protein>
<proteinExistence type="predicted"/>
<dbReference type="InterPro" id="IPR015927">
    <property type="entry name" value="Peptidase_S24_S26A/B/C"/>
</dbReference>
<dbReference type="AlphaFoldDB" id="A0A3N4M8T1"/>
<dbReference type="Pfam" id="PF01381">
    <property type="entry name" value="HTH_3"/>
    <property type="match status" value="1"/>
</dbReference>
<sequence>MRTQNNFFANNLGFLRNRMKISQQDLACKLNITRKKLSALETGQTRNPIVEDLMRFSDFYRLTIDTLLSVDLPRLGELQLQELQRGGDIYPRGTKLRILATTITPDNKEHVEMVTLKAKAGYSAGYGDPDYIAQLPVFHMPQLPKDRKFRMFPVSGDSMLPVRNGSYVIVEYMQDWTVVKCGTPCVVITKNDGIVFKVVENKIEAEGTLLMISLNPAYKPYELSVNEVLELWKYHSYWTDEELEPVTTSGHLLQKIEEVHRELKALSQKL</sequence>
<reference evidence="6" key="1">
    <citation type="submission" date="2018-11" db="EMBL/GenBank/DDBJ databases">
        <title>Chitinophaga lutea sp.nov., isolate from arsenic contaminated soil.</title>
        <authorList>
            <person name="Zong Y."/>
        </authorList>
    </citation>
    <scope>NUCLEOTIDE SEQUENCE [LARGE SCALE GENOMIC DNA]</scope>
    <source>
        <strain evidence="6">YLT18</strain>
    </source>
</reference>
<dbReference type="GO" id="GO:0003677">
    <property type="term" value="F:DNA binding"/>
    <property type="evidence" value="ECO:0007669"/>
    <property type="project" value="UniProtKB-KW"/>
</dbReference>
<dbReference type="PROSITE" id="PS50943">
    <property type="entry name" value="HTH_CROC1"/>
    <property type="match status" value="1"/>
</dbReference>
<name>A0A3N4M8T1_9BACT</name>
<evidence type="ECO:0000256" key="2">
    <source>
        <dbReference type="ARBA" id="ARBA00023125"/>
    </source>
</evidence>
<feature type="domain" description="HTH cro/C1-type" evidence="4">
    <location>
        <begin position="15"/>
        <end position="67"/>
    </location>
</feature>
<dbReference type="Proteomes" id="UP000279089">
    <property type="component" value="Unassembled WGS sequence"/>
</dbReference>
<evidence type="ECO:0000256" key="3">
    <source>
        <dbReference type="ARBA" id="ARBA00023163"/>
    </source>
</evidence>